<feature type="region of interest" description="Disordered" evidence="1">
    <location>
        <begin position="1"/>
        <end position="31"/>
    </location>
</feature>
<dbReference type="Proteomes" id="UP000231194">
    <property type="component" value="Unassembled WGS sequence"/>
</dbReference>
<name>A0A2M8R4M1_9BRAD</name>
<evidence type="ECO:0000256" key="1">
    <source>
        <dbReference type="SAM" id="MobiDB-lite"/>
    </source>
</evidence>
<dbReference type="PANTHER" id="PTHR30441">
    <property type="entry name" value="DUF748 DOMAIN-CONTAINING PROTEIN"/>
    <property type="match status" value="1"/>
</dbReference>
<dbReference type="PANTHER" id="PTHR30441:SF4">
    <property type="entry name" value="PROTEIN ASMA"/>
    <property type="match status" value="1"/>
</dbReference>
<dbReference type="EMBL" id="PGVG01000022">
    <property type="protein sequence ID" value="PJG52769.1"/>
    <property type="molecule type" value="Genomic_DNA"/>
</dbReference>
<dbReference type="AlphaFoldDB" id="A0A2M8R4M1"/>
<accession>A0A2M8R4M1</accession>
<sequence>MTNSRNIRGMAAVPAQGASPPANGCGPGGAQSYDGRLYREAMARNTSPQDYNRDFDRRGGQYEPQEWDDADWDPDQEAAAGYRARRLLARSGSGFHRFGDGFGALRRRVGGGRWLKRMAVVVGTLLVIFVGCFGALWWRLGAGPINLDIATPWLAAAIEDNIGHGNTVEIGGTQIERAGRVRIAVRIRDIIVRDRDHAIVASAPKAEVKLSGAALLMGHLRAESLNLVDAELAIRIAPDGTVTVSAGDTAKPLATGVASKKDAGLPPTFPRTGVPPPPFATVPASPEVSQAAPQATAQSGILQGLDWLDSLSMTGLDGQNLNEIGLKNGNLIVDDQQRGSKWSFENITLSLRRPSRGGVALSLGEEGAHPWMLRATIGPAENGVRSVDIKADKVSTSNILLALRVKDLTYTADLPLTGELKGELGRDGVPTFFRGKITVGAGNIIDTDTPDYPMAIDSAEINVEWDANRRVLVAPFKILSGANRLTLLGHLEPPNGTTNDWQLGFSGGSILLGGIDNEPPLVFNRIAIGFRFDTDHKRILLTQADVSNGEIGVAGTGAIDYSGEPRLTLGFAGTPMSASALKRMWPTLIVPELREWVIERIERGTLQRIEIGVNSPTKNLPRKGPPIPDDGLSVNIVASGVAVRPVDGMPVVRDADLKARVTGRTATVNIGQGVADTPAGRKVTISDFVFEVPDMAPKPSPSRSRFRVEGPVPAAAEMLANDRLSDLSATVVDPNTSKGTFSANIQLGMPVKGELTKADTTYAVTAELNGFAADKLVMNQKLEANNLKIVANNQGYQVKGDVKINGQAAALDYRKPAEGDADVRLQATLDDASRARLGFDLSPAVSGSLPIKLSGKIASGADQTTKLGVEADLTSVRLDNILPGWVKLPGKSGKATFKVVPTAQSTRFEDIVIEGGGASIKGSLEVDANGDLMNANFPTYAPSDGDKASLKVDRSQDGVVRGTMRGDVFDGRGFLKSAISGNSKDDKNKLKNVDFDIDVKLGAVAGFNGEAMRSVDAKMSKRNGAIKAFTLSGKIGRDTPVAADLRGGRAQGNREVIYLQTNDAGALLRFTDTYTKAVGGQMVVAMEPPTSEPNTAREGLINVRDFTVKGEAQLERVAAGAPNGTGNGVSFSALRAEFTRQNGALTIRDGVVKGPMIGATIEGSIDYPGNQVCMSGTFVPMYGVNNIFGQIPLFGIFLGGGNNEGLIGVTYEVVGTPAAPVMRVNPISAMAPGLFRKIFEFNTGKQNSPFDEFPSQSNDGSTGSTRQLSSGCSLARR</sequence>
<keyword evidence="2" id="KW-1133">Transmembrane helix</keyword>
<evidence type="ECO:0000256" key="2">
    <source>
        <dbReference type="SAM" id="Phobius"/>
    </source>
</evidence>
<keyword evidence="5" id="KW-1185">Reference proteome</keyword>
<dbReference type="OrthoDB" id="7161641at2"/>
<comment type="caution">
    <text evidence="4">The sequence shown here is derived from an EMBL/GenBank/DDBJ whole genome shotgun (WGS) entry which is preliminary data.</text>
</comment>
<evidence type="ECO:0000313" key="5">
    <source>
        <dbReference type="Proteomes" id="UP000231194"/>
    </source>
</evidence>
<dbReference type="GO" id="GO:0005886">
    <property type="term" value="C:plasma membrane"/>
    <property type="evidence" value="ECO:0007669"/>
    <property type="project" value="TreeGrafter"/>
</dbReference>
<dbReference type="Pfam" id="PF13116">
    <property type="entry name" value="YhdP"/>
    <property type="match status" value="1"/>
</dbReference>
<gene>
    <name evidence="4" type="ORF">CVM73_24370</name>
</gene>
<evidence type="ECO:0000313" key="4">
    <source>
        <dbReference type="EMBL" id="PJG52769.1"/>
    </source>
</evidence>
<evidence type="ECO:0000259" key="3">
    <source>
        <dbReference type="Pfam" id="PF13116"/>
    </source>
</evidence>
<dbReference type="GO" id="GO:0090313">
    <property type="term" value="P:regulation of protein targeting to membrane"/>
    <property type="evidence" value="ECO:0007669"/>
    <property type="project" value="TreeGrafter"/>
</dbReference>
<keyword evidence="2" id="KW-0472">Membrane</keyword>
<keyword evidence="2" id="KW-0812">Transmembrane</keyword>
<proteinExistence type="predicted"/>
<protein>
    <recommendedName>
        <fullName evidence="3">YhdP central domain-containing protein</fullName>
    </recommendedName>
</protein>
<feature type="transmembrane region" description="Helical" evidence="2">
    <location>
        <begin position="118"/>
        <end position="138"/>
    </location>
</feature>
<dbReference type="InterPro" id="IPR052894">
    <property type="entry name" value="AsmA-related"/>
</dbReference>
<feature type="region of interest" description="Disordered" evidence="1">
    <location>
        <begin position="1249"/>
        <end position="1277"/>
    </location>
</feature>
<organism evidence="4 5">
    <name type="scientific">Bradyrhizobium forestalis</name>
    <dbReference type="NCBI Taxonomy" id="1419263"/>
    <lineage>
        <taxon>Bacteria</taxon>
        <taxon>Pseudomonadati</taxon>
        <taxon>Pseudomonadota</taxon>
        <taxon>Alphaproteobacteria</taxon>
        <taxon>Hyphomicrobiales</taxon>
        <taxon>Nitrobacteraceae</taxon>
        <taxon>Bradyrhizobium</taxon>
    </lineage>
</organism>
<feature type="compositionally biased region" description="Basic and acidic residues" evidence="1">
    <location>
        <begin position="51"/>
        <end position="60"/>
    </location>
</feature>
<feature type="region of interest" description="Disordered" evidence="1">
    <location>
        <begin position="44"/>
        <end position="73"/>
    </location>
</feature>
<feature type="domain" description="YhdP central" evidence="3">
    <location>
        <begin position="534"/>
        <end position="884"/>
    </location>
</feature>
<dbReference type="InterPro" id="IPR025263">
    <property type="entry name" value="YhdP_central"/>
</dbReference>
<reference evidence="4 5" key="1">
    <citation type="submission" date="2017-11" db="EMBL/GenBank/DDBJ databases">
        <title>Bradyrhizobium forestalis sp. nov., an efficient nitrogen-fixing bacterium isolated from nodules of forest legume species in the Amazon.</title>
        <authorList>
            <person name="Costa E.M."/>
            <person name="Guimaraes A."/>
            <person name="Carvalho T.S."/>
            <person name="Rodrigues T.L."/>
            <person name="Ribeiro P.R.A."/>
            <person name="Lebbe L."/>
            <person name="Willems A."/>
            <person name="Moreira F.M.S."/>
        </authorList>
    </citation>
    <scope>NUCLEOTIDE SEQUENCE [LARGE SCALE GENOMIC DNA]</scope>
    <source>
        <strain evidence="4 5">INPA54B</strain>
    </source>
</reference>